<protein>
    <submittedName>
        <fullName evidence="1">Gamma carbonic anhydrase family protein</fullName>
    </submittedName>
</protein>
<keyword evidence="2" id="KW-1185">Reference proteome</keyword>
<sequence>MSEAVENRAGTIRSWKGMTPQLGERVYIDPACMVLGDVVLGDDCSVWPMAVIRGDMHRIRIGARTSVQDGSVLHITHASDFNPEGFSLTIGEEVTIGHKAILHGCTLGNRILVGMGAIVMDGAVVEDEVIIAAGAVVTPGKRLESGHVYAGNPAKALRPLKEQERAFFPYTAGNYVRLKDDYLSA</sequence>
<dbReference type="CDD" id="cd04645">
    <property type="entry name" value="LbH_gamma_CA_like"/>
    <property type="match status" value="1"/>
</dbReference>
<gene>
    <name evidence="1" type="ORF">MKP05_20385</name>
</gene>
<evidence type="ECO:0000313" key="1">
    <source>
        <dbReference type="EMBL" id="MCH4565459.1"/>
    </source>
</evidence>
<dbReference type="RefSeq" id="WP_240569999.1">
    <property type="nucleotide sequence ID" value="NZ_JAKVPY010000043.1"/>
</dbReference>
<dbReference type="Proteomes" id="UP001202117">
    <property type="component" value="Unassembled WGS sequence"/>
</dbReference>
<dbReference type="PANTHER" id="PTHR13061">
    <property type="entry name" value="DYNACTIN SUBUNIT P25"/>
    <property type="match status" value="1"/>
</dbReference>
<evidence type="ECO:0000313" key="2">
    <source>
        <dbReference type="Proteomes" id="UP001202117"/>
    </source>
</evidence>
<dbReference type="EMBL" id="JAKVPY010000043">
    <property type="protein sequence ID" value="MCH4565459.1"/>
    <property type="molecule type" value="Genomic_DNA"/>
</dbReference>
<dbReference type="InterPro" id="IPR001451">
    <property type="entry name" value="Hexapep"/>
</dbReference>
<dbReference type="Pfam" id="PF00132">
    <property type="entry name" value="Hexapep"/>
    <property type="match status" value="1"/>
</dbReference>
<reference evidence="1 2" key="1">
    <citation type="submission" date="2022-02" db="EMBL/GenBank/DDBJ databases">
        <title>Halomonas fukangensis sp. nov., a halophilic bacterium isolated from a bulk soil of Kalidium foliatum at Fukang.</title>
        <authorList>
            <person name="Huang Y."/>
        </authorList>
    </citation>
    <scope>NUCLEOTIDE SEQUENCE [LARGE SCALE GENOMIC DNA]</scope>
    <source>
        <strain evidence="1 2">EGI 63088</strain>
    </source>
</reference>
<name>A0ABS9S053_9GAMM</name>
<proteinExistence type="predicted"/>
<comment type="caution">
    <text evidence="1">The sequence shown here is derived from an EMBL/GenBank/DDBJ whole genome shotgun (WGS) entry which is preliminary data.</text>
</comment>
<dbReference type="InterPro" id="IPR050484">
    <property type="entry name" value="Transf_Hexapept/Carb_Anhydrase"/>
</dbReference>
<dbReference type="InterPro" id="IPR011004">
    <property type="entry name" value="Trimer_LpxA-like_sf"/>
</dbReference>
<accession>A0ABS9S053</accession>
<organism evidence="1 2">
    <name type="scientific">Halomonas flagellata</name>
    <dbReference type="NCBI Taxonomy" id="2920385"/>
    <lineage>
        <taxon>Bacteria</taxon>
        <taxon>Pseudomonadati</taxon>
        <taxon>Pseudomonadota</taxon>
        <taxon>Gammaproteobacteria</taxon>
        <taxon>Oceanospirillales</taxon>
        <taxon>Halomonadaceae</taxon>
        <taxon>Halomonas</taxon>
    </lineage>
</organism>
<dbReference type="Gene3D" id="2.160.10.10">
    <property type="entry name" value="Hexapeptide repeat proteins"/>
    <property type="match status" value="1"/>
</dbReference>
<dbReference type="PANTHER" id="PTHR13061:SF56">
    <property type="entry name" value="PROTEIN YRDA"/>
    <property type="match status" value="1"/>
</dbReference>
<dbReference type="InterPro" id="IPR047324">
    <property type="entry name" value="LbH_gamma_CA-like"/>
</dbReference>
<dbReference type="SUPFAM" id="SSF51161">
    <property type="entry name" value="Trimeric LpxA-like enzymes"/>
    <property type="match status" value="1"/>
</dbReference>